<sequence length="313" mass="34252">MEILRSLEAVEPRHRGSVAAIGNFDGVHLGHRAVIGEAARIAGDLHAPLSVVTFEPHPRQFFQANLDPFRLSTSKGRATRLEDLGVDTLFELPFNQEFAQLSAEAFIDDVLLGRLGLRHVVIGYDFNFGHRRRGTPDMLVERASQKGFAATKVAAVHESDGAVYSSSRIRQCLMEGDPRGAASLLGAPWEITATVEEGDRRGRTIGFPTANLRLGDLLCPRLGVYAVRAMLTGGEGSGTWMPGVANLGLRPTVNDRGVLLEVHLFDREIDLYGRDLRVRLVDFIRPERKFGGLDELTAQIGADAAQARELLGH</sequence>
<keyword evidence="9 15" id="KW-0418">Kinase</keyword>
<dbReference type="EMBL" id="FNBW01000006">
    <property type="protein sequence ID" value="SDF76344.1"/>
    <property type="molecule type" value="Genomic_DNA"/>
</dbReference>
<comment type="catalytic activity">
    <reaction evidence="13 15">
        <text>riboflavin + ATP = FMN + ADP + H(+)</text>
        <dbReference type="Rhea" id="RHEA:14357"/>
        <dbReference type="ChEBI" id="CHEBI:15378"/>
        <dbReference type="ChEBI" id="CHEBI:30616"/>
        <dbReference type="ChEBI" id="CHEBI:57986"/>
        <dbReference type="ChEBI" id="CHEBI:58210"/>
        <dbReference type="ChEBI" id="CHEBI:456216"/>
        <dbReference type="EC" id="2.7.1.26"/>
    </reaction>
</comment>
<dbReference type="InterPro" id="IPR014729">
    <property type="entry name" value="Rossmann-like_a/b/a_fold"/>
</dbReference>
<dbReference type="PANTHER" id="PTHR22749:SF6">
    <property type="entry name" value="RIBOFLAVIN KINASE"/>
    <property type="match status" value="1"/>
</dbReference>
<evidence type="ECO:0000256" key="3">
    <source>
        <dbReference type="ARBA" id="ARBA00005201"/>
    </source>
</evidence>
<dbReference type="GO" id="GO:0006747">
    <property type="term" value="P:FAD biosynthetic process"/>
    <property type="evidence" value="ECO:0007669"/>
    <property type="project" value="UniProtKB-UniRule"/>
</dbReference>
<dbReference type="CDD" id="cd02064">
    <property type="entry name" value="FAD_synthetase_N"/>
    <property type="match status" value="1"/>
</dbReference>
<keyword evidence="12" id="KW-0511">Multifunctional enzyme</keyword>
<keyword evidence="11 15" id="KW-0067">ATP-binding</keyword>
<evidence type="ECO:0000256" key="11">
    <source>
        <dbReference type="ARBA" id="ARBA00022840"/>
    </source>
</evidence>
<accession>A0A8G2BJ40</accession>
<evidence type="ECO:0000256" key="7">
    <source>
        <dbReference type="ARBA" id="ARBA00022695"/>
    </source>
</evidence>
<keyword evidence="18" id="KW-1185">Reference proteome</keyword>
<dbReference type="InterPro" id="IPR002606">
    <property type="entry name" value="Riboflavin_kinase_bac"/>
</dbReference>
<evidence type="ECO:0000256" key="14">
    <source>
        <dbReference type="ARBA" id="ARBA00049494"/>
    </source>
</evidence>
<gene>
    <name evidence="17" type="ORF">SAMN05660686_02253</name>
</gene>
<evidence type="ECO:0000313" key="18">
    <source>
        <dbReference type="Proteomes" id="UP000198615"/>
    </source>
</evidence>
<dbReference type="AlphaFoldDB" id="A0A8G2BJ40"/>
<dbReference type="Pfam" id="PF06574">
    <property type="entry name" value="FAD_syn"/>
    <property type="match status" value="1"/>
</dbReference>
<dbReference type="InterPro" id="IPR015864">
    <property type="entry name" value="FAD_synthase"/>
</dbReference>
<evidence type="ECO:0000256" key="5">
    <source>
        <dbReference type="ARBA" id="ARBA00022643"/>
    </source>
</evidence>
<dbReference type="GO" id="GO:0003919">
    <property type="term" value="F:FMN adenylyltransferase activity"/>
    <property type="evidence" value="ECO:0007669"/>
    <property type="project" value="UniProtKB-UniRule"/>
</dbReference>
<dbReference type="OrthoDB" id="9803667at2"/>
<keyword evidence="5 15" id="KW-0288">FMN</keyword>
<evidence type="ECO:0000256" key="10">
    <source>
        <dbReference type="ARBA" id="ARBA00022827"/>
    </source>
</evidence>
<dbReference type="SUPFAM" id="SSF52374">
    <property type="entry name" value="Nucleotidylyl transferase"/>
    <property type="match status" value="1"/>
</dbReference>
<dbReference type="EC" id="2.7.7.2" evidence="15"/>
<evidence type="ECO:0000256" key="6">
    <source>
        <dbReference type="ARBA" id="ARBA00022679"/>
    </source>
</evidence>
<dbReference type="FunFam" id="3.40.50.620:FF:000021">
    <property type="entry name" value="Riboflavin biosynthesis protein"/>
    <property type="match status" value="1"/>
</dbReference>
<keyword evidence="4 15" id="KW-0285">Flavoprotein</keyword>
<dbReference type="EC" id="2.7.1.26" evidence="15"/>
<comment type="function">
    <text evidence="1">Catalyzes the phosphorylation of riboflavin to FMN followed by the adenylation of FMN to FAD.</text>
</comment>
<dbReference type="SMART" id="SM00904">
    <property type="entry name" value="Flavokinase"/>
    <property type="match status" value="1"/>
</dbReference>
<dbReference type="Pfam" id="PF01687">
    <property type="entry name" value="Flavokinase"/>
    <property type="match status" value="1"/>
</dbReference>
<comment type="pathway">
    <text evidence="3 15">Cofactor biosynthesis; FMN biosynthesis; FMN from riboflavin (ATP route): step 1/1.</text>
</comment>
<feature type="domain" description="Riboflavin kinase" evidence="16">
    <location>
        <begin position="184"/>
        <end position="312"/>
    </location>
</feature>
<evidence type="ECO:0000256" key="2">
    <source>
        <dbReference type="ARBA" id="ARBA00004726"/>
    </source>
</evidence>
<name>A0A8G2BJ40_9PROT</name>
<organism evidence="17 18">
    <name type="scientific">Thalassobaculum litoreum DSM 18839</name>
    <dbReference type="NCBI Taxonomy" id="1123362"/>
    <lineage>
        <taxon>Bacteria</taxon>
        <taxon>Pseudomonadati</taxon>
        <taxon>Pseudomonadota</taxon>
        <taxon>Alphaproteobacteria</taxon>
        <taxon>Rhodospirillales</taxon>
        <taxon>Thalassobaculaceae</taxon>
        <taxon>Thalassobaculum</taxon>
    </lineage>
</organism>
<keyword evidence="10 15" id="KW-0274">FAD</keyword>
<comment type="pathway">
    <text evidence="2 15">Cofactor biosynthesis; FAD biosynthesis; FAD from FMN: step 1/1.</text>
</comment>
<evidence type="ECO:0000256" key="12">
    <source>
        <dbReference type="ARBA" id="ARBA00023268"/>
    </source>
</evidence>
<evidence type="ECO:0000256" key="9">
    <source>
        <dbReference type="ARBA" id="ARBA00022777"/>
    </source>
</evidence>
<dbReference type="GO" id="GO:0005524">
    <property type="term" value="F:ATP binding"/>
    <property type="evidence" value="ECO:0007669"/>
    <property type="project" value="UniProtKB-UniRule"/>
</dbReference>
<dbReference type="NCBIfam" id="TIGR00125">
    <property type="entry name" value="cyt_tran_rel"/>
    <property type="match status" value="1"/>
</dbReference>
<keyword evidence="8 15" id="KW-0547">Nucleotide-binding</keyword>
<dbReference type="InterPro" id="IPR023465">
    <property type="entry name" value="Riboflavin_kinase_dom_sf"/>
</dbReference>
<dbReference type="SUPFAM" id="SSF82114">
    <property type="entry name" value="Riboflavin kinase-like"/>
    <property type="match status" value="1"/>
</dbReference>
<dbReference type="PIRSF" id="PIRSF004491">
    <property type="entry name" value="FAD_Synth"/>
    <property type="match status" value="1"/>
</dbReference>
<dbReference type="PANTHER" id="PTHR22749">
    <property type="entry name" value="RIBOFLAVIN KINASE/FMN ADENYLYLTRANSFERASE"/>
    <property type="match status" value="1"/>
</dbReference>
<dbReference type="GO" id="GO:0009398">
    <property type="term" value="P:FMN biosynthetic process"/>
    <property type="evidence" value="ECO:0007669"/>
    <property type="project" value="UniProtKB-UniRule"/>
</dbReference>
<evidence type="ECO:0000259" key="16">
    <source>
        <dbReference type="SMART" id="SM00904"/>
    </source>
</evidence>
<dbReference type="GO" id="GO:0008531">
    <property type="term" value="F:riboflavin kinase activity"/>
    <property type="evidence" value="ECO:0007669"/>
    <property type="project" value="UniProtKB-UniRule"/>
</dbReference>
<dbReference type="InterPro" id="IPR023468">
    <property type="entry name" value="Riboflavin_kinase"/>
</dbReference>
<evidence type="ECO:0000256" key="1">
    <source>
        <dbReference type="ARBA" id="ARBA00002121"/>
    </source>
</evidence>
<dbReference type="GO" id="GO:0009231">
    <property type="term" value="P:riboflavin biosynthetic process"/>
    <property type="evidence" value="ECO:0007669"/>
    <property type="project" value="InterPro"/>
</dbReference>
<dbReference type="NCBIfam" id="NF004160">
    <property type="entry name" value="PRK05627.1-3"/>
    <property type="match status" value="1"/>
</dbReference>
<evidence type="ECO:0000256" key="15">
    <source>
        <dbReference type="PIRNR" id="PIRNR004491"/>
    </source>
</evidence>
<dbReference type="UniPathway" id="UPA00276">
    <property type="reaction ID" value="UER00406"/>
</dbReference>
<dbReference type="Gene3D" id="3.40.50.620">
    <property type="entry name" value="HUPs"/>
    <property type="match status" value="1"/>
</dbReference>
<comment type="catalytic activity">
    <reaction evidence="14 15">
        <text>FMN + ATP + H(+) = FAD + diphosphate</text>
        <dbReference type="Rhea" id="RHEA:17237"/>
        <dbReference type="ChEBI" id="CHEBI:15378"/>
        <dbReference type="ChEBI" id="CHEBI:30616"/>
        <dbReference type="ChEBI" id="CHEBI:33019"/>
        <dbReference type="ChEBI" id="CHEBI:57692"/>
        <dbReference type="ChEBI" id="CHEBI:58210"/>
        <dbReference type="EC" id="2.7.7.2"/>
    </reaction>
</comment>
<evidence type="ECO:0000256" key="4">
    <source>
        <dbReference type="ARBA" id="ARBA00022630"/>
    </source>
</evidence>
<dbReference type="InterPro" id="IPR015865">
    <property type="entry name" value="Riboflavin_kinase_bac/euk"/>
</dbReference>
<dbReference type="Gene3D" id="2.40.30.30">
    <property type="entry name" value="Riboflavin kinase-like"/>
    <property type="match status" value="1"/>
</dbReference>
<dbReference type="NCBIfam" id="TIGR00083">
    <property type="entry name" value="ribF"/>
    <property type="match status" value="1"/>
</dbReference>
<dbReference type="RefSeq" id="WP_051245197.1">
    <property type="nucleotide sequence ID" value="NZ_FNBW01000006.1"/>
</dbReference>
<dbReference type="InterPro" id="IPR004821">
    <property type="entry name" value="Cyt_trans-like"/>
</dbReference>
<comment type="similarity">
    <text evidence="15">Belongs to the ribF family.</text>
</comment>
<dbReference type="UniPathway" id="UPA00277">
    <property type="reaction ID" value="UER00407"/>
</dbReference>
<evidence type="ECO:0000256" key="8">
    <source>
        <dbReference type="ARBA" id="ARBA00022741"/>
    </source>
</evidence>
<evidence type="ECO:0000313" key="17">
    <source>
        <dbReference type="EMBL" id="SDF76344.1"/>
    </source>
</evidence>
<dbReference type="Proteomes" id="UP000198615">
    <property type="component" value="Unassembled WGS sequence"/>
</dbReference>
<comment type="caution">
    <text evidence="17">The sequence shown here is derived from an EMBL/GenBank/DDBJ whole genome shotgun (WGS) entry which is preliminary data.</text>
</comment>
<proteinExistence type="inferred from homology"/>
<keyword evidence="6 15" id="KW-0808">Transferase</keyword>
<reference evidence="17 18" key="1">
    <citation type="submission" date="2016-10" db="EMBL/GenBank/DDBJ databases">
        <authorList>
            <person name="Varghese N."/>
            <person name="Submissions S."/>
        </authorList>
    </citation>
    <scope>NUCLEOTIDE SEQUENCE [LARGE SCALE GENOMIC DNA]</scope>
    <source>
        <strain evidence="17 18">DSM 18839</strain>
    </source>
</reference>
<evidence type="ECO:0000256" key="13">
    <source>
        <dbReference type="ARBA" id="ARBA00047880"/>
    </source>
</evidence>
<protein>
    <recommendedName>
        <fullName evidence="15">Riboflavin biosynthesis protein</fullName>
    </recommendedName>
    <domain>
        <recommendedName>
            <fullName evidence="15">Riboflavin kinase</fullName>
            <ecNumber evidence="15">2.7.1.26</ecNumber>
        </recommendedName>
        <alternativeName>
            <fullName evidence="15">Flavokinase</fullName>
        </alternativeName>
    </domain>
    <domain>
        <recommendedName>
            <fullName evidence="15">FMN adenylyltransferase</fullName>
            <ecNumber evidence="15">2.7.7.2</ecNumber>
        </recommendedName>
        <alternativeName>
            <fullName evidence="15">FAD pyrophosphorylase</fullName>
        </alternativeName>
        <alternativeName>
            <fullName evidence="15">FAD synthase</fullName>
        </alternativeName>
    </domain>
</protein>
<keyword evidence="7 15" id="KW-0548">Nucleotidyltransferase</keyword>